<gene>
    <name evidence="1" type="ORF">BV22DRAFT_1126425</name>
</gene>
<protein>
    <submittedName>
        <fullName evidence="1">Protoporphyrinogen oxidase</fullName>
    </submittedName>
</protein>
<reference evidence="1" key="1">
    <citation type="journal article" date="2021" name="New Phytol.">
        <title>Evolutionary innovations through gain and loss of genes in the ectomycorrhizal Boletales.</title>
        <authorList>
            <person name="Wu G."/>
            <person name="Miyauchi S."/>
            <person name="Morin E."/>
            <person name="Kuo A."/>
            <person name="Drula E."/>
            <person name="Varga T."/>
            <person name="Kohler A."/>
            <person name="Feng B."/>
            <person name="Cao Y."/>
            <person name="Lipzen A."/>
            <person name="Daum C."/>
            <person name="Hundley H."/>
            <person name="Pangilinan J."/>
            <person name="Johnson J."/>
            <person name="Barry K."/>
            <person name="LaButti K."/>
            <person name="Ng V."/>
            <person name="Ahrendt S."/>
            <person name="Min B."/>
            <person name="Choi I.G."/>
            <person name="Park H."/>
            <person name="Plett J.M."/>
            <person name="Magnuson J."/>
            <person name="Spatafora J.W."/>
            <person name="Nagy L.G."/>
            <person name="Henrissat B."/>
            <person name="Grigoriev I.V."/>
            <person name="Yang Z.L."/>
            <person name="Xu J."/>
            <person name="Martin F.M."/>
        </authorList>
    </citation>
    <scope>NUCLEOTIDE SEQUENCE</scope>
    <source>
        <strain evidence="1">KUC20120723A-06</strain>
    </source>
</reference>
<evidence type="ECO:0000313" key="2">
    <source>
        <dbReference type="Proteomes" id="UP000790709"/>
    </source>
</evidence>
<evidence type="ECO:0000313" key="1">
    <source>
        <dbReference type="EMBL" id="KAH7928616.1"/>
    </source>
</evidence>
<dbReference type="Proteomes" id="UP000790709">
    <property type="component" value="Unassembled WGS sequence"/>
</dbReference>
<sequence length="500" mass="54380">MPPASIAVLGGGLTGLSSAFHLSRRFPEAQIIVLNKQTRFGGWVRSDRVQLNGSGETESSVLLEAGPRTLRPNSKPVLELASIVAEGLYQDQIHLLDLKSSLITVPKTSPAAKNRYLFSPEWPGIQPIPTSFSSLLFSPLGRILLPAVAREPFRPRNRPPHLTDESVNSFLARRFGVKFAAMFGSALVHGIYAADSRKLSVRTAFPTLWEAEERGRGSVVAGFLRPKKQKVEEYYELGDVPEAMRDVSVYSFKNGIGTLTEALVHDLRQKNNVKLYGGVSVTGLRANPISKKFEVSISSNETLHPTHVVSTLPLPRLRHILSPSAHLPHLTSNPYSSVTVVNLVFPASSSFPLHPAGFGYLVPRPSGGYSSHDSGILGCVFDSSATASQDSSRDVVKLTVMLGGPYPISPEHLEVPTILRHLSYHLGVQLPEPLIVRVHQHQECIPMLGVGHLDRMAELRAALHREPWGGKLEIIGAGVRGVSVGDCVESGREAGKSWTT</sequence>
<keyword evidence="2" id="KW-1185">Reference proteome</keyword>
<dbReference type="EMBL" id="MU266351">
    <property type="protein sequence ID" value="KAH7928616.1"/>
    <property type="molecule type" value="Genomic_DNA"/>
</dbReference>
<comment type="caution">
    <text evidence="1">The sequence shown here is derived from an EMBL/GenBank/DDBJ whole genome shotgun (WGS) entry which is preliminary data.</text>
</comment>
<accession>A0ACB8BSV8</accession>
<name>A0ACB8BSV8_9AGAM</name>
<organism evidence="1 2">
    <name type="scientific">Leucogyrophana mollusca</name>
    <dbReference type="NCBI Taxonomy" id="85980"/>
    <lineage>
        <taxon>Eukaryota</taxon>
        <taxon>Fungi</taxon>
        <taxon>Dikarya</taxon>
        <taxon>Basidiomycota</taxon>
        <taxon>Agaricomycotina</taxon>
        <taxon>Agaricomycetes</taxon>
        <taxon>Agaricomycetidae</taxon>
        <taxon>Boletales</taxon>
        <taxon>Boletales incertae sedis</taxon>
        <taxon>Leucogyrophana</taxon>
    </lineage>
</organism>
<proteinExistence type="predicted"/>